<evidence type="ECO:0000256" key="1">
    <source>
        <dbReference type="ARBA" id="ARBA00022527"/>
    </source>
</evidence>
<dbReference type="GO" id="GO:0004674">
    <property type="term" value="F:protein serine/threonine kinase activity"/>
    <property type="evidence" value="ECO:0007669"/>
    <property type="project" value="UniProtKB-KW"/>
</dbReference>
<dbReference type="Proteomes" id="UP001485043">
    <property type="component" value="Unassembled WGS sequence"/>
</dbReference>
<evidence type="ECO:0000256" key="7">
    <source>
        <dbReference type="RuleBase" id="RU000304"/>
    </source>
</evidence>
<feature type="domain" description="Protein kinase" evidence="9">
    <location>
        <begin position="160"/>
        <end position="413"/>
    </location>
</feature>
<comment type="similarity">
    <text evidence="7">Belongs to the protein kinase superfamily.</text>
</comment>
<protein>
    <recommendedName>
        <fullName evidence="9">Protein kinase domain-containing protein</fullName>
    </recommendedName>
</protein>
<feature type="binding site" evidence="6">
    <location>
        <position position="188"/>
    </location>
    <ligand>
        <name>ATP</name>
        <dbReference type="ChEBI" id="CHEBI:30616"/>
    </ligand>
</feature>
<dbReference type="Gene3D" id="1.10.510.10">
    <property type="entry name" value="Transferase(Phosphotransferase) domain 1"/>
    <property type="match status" value="1"/>
</dbReference>
<evidence type="ECO:0000256" key="4">
    <source>
        <dbReference type="ARBA" id="ARBA00022777"/>
    </source>
</evidence>
<keyword evidence="11" id="KW-1185">Reference proteome</keyword>
<comment type="caution">
    <text evidence="10">The sequence shown here is derived from an EMBL/GenBank/DDBJ whole genome shotgun (WGS) entry which is preliminary data.</text>
</comment>
<dbReference type="InterPro" id="IPR001245">
    <property type="entry name" value="Ser-Thr/Tyr_kinase_cat_dom"/>
</dbReference>
<organism evidence="10 11">
    <name type="scientific">Apatococcus fuscideae</name>
    <dbReference type="NCBI Taxonomy" id="2026836"/>
    <lineage>
        <taxon>Eukaryota</taxon>
        <taxon>Viridiplantae</taxon>
        <taxon>Chlorophyta</taxon>
        <taxon>core chlorophytes</taxon>
        <taxon>Trebouxiophyceae</taxon>
        <taxon>Chlorellales</taxon>
        <taxon>Chlorellaceae</taxon>
        <taxon>Apatococcus</taxon>
    </lineage>
</organism>
<proteinExistence type="inferred from homology"/>
<evidence type="ECO:0000256" key="8">
    <source>
        <dbReference type="SAM" id="MobiDB-lite"/>
    </source>
</evidence>
<evidence type="ECO:0000256" key="3">
    <source>
        <dbReference type="ARBA" id="ARBA00022741"/>
    </source>
</evidence>
<sequence length="423" mass="45728">MADIAAANGNLAAQMKVALAVEQGCDSPNLAGSSSLGRQTSGSDLAAPVSARQGSLEDALGNLSASTIDALANAASHGSSMSGSRQAPDKDEEYGLIDGWHDMCGIAQRLMGWSSTGEAGSDSTDEEENSYQILQQMLADLQDQSWLIDQDQLSVCVQRDGSDLCLGQGSFGSVYKGVMNKSVSVAIKSVRNPSMQAKMEFVNEMAMLMNLRHQNIVQCLGAVIDRKNLLLIMELMPRGDLYRNLQRDREGVLRWQRRGQAVAMDIVRGVLHMHDLGIVHQDIKSGNVMLTRDFAAKIGDVGLAAVFSHSDKTRPSGTNRQSSSNPGTLEWCAPEILQGKPSSSKADVYALGIVLWELLTGEVPKRGRIRPLRCPKDCPAEIASSVERCMEADPDRRPTTLELFECLSSHSLPAGRALSEKQL</sequence>
<dbReference type="PANTHER" id="PTHR44329:SF298">
    <property type="entry name" value="MIXED LINEAGE KINASE DOMAIN-LIKE PROTEIN"/>
    <property type="match status" value="1"/>
</dbReference>
<feature type="compositionally biased region" description="Polar residues" evidence="8">
    <location>
        <begin position="30"/>
        <end position="43"/>
    </location>
</feature>
<feature type="region of interest" description="Disordered" evidence="8">
    <location>
        <begin position="28"/>
        <end position="50"/>
    </location>
</feature>
<evidence type="ECO:0000259" key="9">
    <source>
        <dbReference type="PROSITE" id="PS50011"/>
    </source>
</evidence>
<dbReference type="PROSITE" id="PS50011">
    <property type="entry name" value="PROTEIN_KINASE_DOM"/>
    <property type="match status" value="1"/>
</dbReference>
<dbReference type="InterPro" id="IPR011009">
    <property type="entry name" value="Kinase-like_dom_sf"/>
</dbReference>
<reference evidence="10 11" key="1">
    <citation type="journal article" date="2024" name="Nat. Commun.">
        <title>Phylogenomics reveals the evolutionary origins of lichenization in chlorophyte algae.</title>
        <authorList>
            <person name="Puginier C."/>
            <person name="Libourel C."/>
            <person name="Otte J."/>
            <person name="Skaloud P."/>
            <person name="Haon M."/>
            <person name="Grisel S."/>
            <person name="Petersen M."/>
            <person name="Berrin J.G."/>
            <person name="Delaux P.M."/>
            <person name="Dal Grande F."/>
            <person name="Keller J."/>
        </authorList>
    </citation>
    <scope>NUCLEOTIDE SEQUENCE [LARGE SCALE GENOMIC DNA]</scope>
    <source>
        <strain evidence="10 11">SAG 2523</strain>
    </source>
</reference>
<evidence type="ECO:0000313" key="10">
    <source>
        <dbReference type="EMBL" id="KAK9834233.1"/>
    </source>
</evidence>
<dbReference type="InterPro" id="IPR017441">
    <property type="entry name" value="Protein_kinase_ATP_BS"/>
</dbReference>
<dbReference type="InterPro" id="IPR000719">
    <property type="entry name" value="Prot_kinase_dom"/>
</dbReference>
<dbReference type="PROSITE" id="PS00107">
    <property type="entry name" value="PROTEIN_KINASE_ATP"/>
    <property type="match status" value="1"/>
</dbReference>
<gene>
    <name evidence="10" type="ORF">WJX84_011480</name>
</gene>
<dbReference type="EMBL" id="JALJOV010002120">
    <property type="protein sequence ID" value="KAK9834233.1"/>
    <property type="molecule type" value="Genomic_DNA"/>
</dbReference>
<dbReference type="InterPro" id="IPR008271">
    <property type="entry name" value="Ser/Thr_kinase_AS"/>
</dbReference>
<dbReference type="SMART" id="SM00220">
    <property type="entry name" value="S_TKc"/>
    <property type="match status" value="1"/>
</dbReference>
<dbReference type="SUPFAM" id="SSF56112">
    <property type="entry name" value="Protein kinase-like (PK-like)"/>
    <property type="match status" value="1"/>
</dbReference>
<dbReference type="Pfam" id="PF07714">
    <property type="entry name" value="PK_Tyr_Ser-Thr"/>
    <property type="match status" value="1"/>
</dbReference>
<dbReference type="AlphaFoldDB" id="A0AAW1RKM9"/>
<dbReference type="PANTHER" id="PTHR44329">
    <property type="entry name" value="SERINE/THREONINE-PROTEIN KINASE TNNI3K-RELATED"/>
    <property type="match status" value="1"/>
</dbReference>
<keyword evidence="1 7" id="KW-0723">Serine/threonine-protein kinase</keyword>
<keyword evidence="2" id="KW-0808">Transferase</keyword>
<keyword evidence="5 6" id="KW-0067">ATP-binding</keyword>
<dbReference type="GO" id="GO:0005524">
    <property type="term" value="F:ATP binding"/>
    <property type="evidence" value="ECO:0007669"/>
    <property type="project" value="UniProtKB-UniRule"/>
</dbReference>
<dbReference type="InterPro" id="IPR051681">
    <property type="entry name" value="Ser/Thr_Kinases-Pseudokinases"/>
</dbReference>
<dbReference type="PROSITE" id="PS00108">
    <property type="entry name" value="PROTEIN_KINASE_ST"/>
    <property type="match status" value="1"/>
</dbReference>
<evidence type="ECO:0000256" key="2">
    <source>
        <dbReference type="ARBA" id="ARBA00022679"/>
    </source>
</evidence>
<keyword evidence="4" id="KW-0418">Kinase</keyword>
<keyword evidence="3 6" id="KW-0547">Nucleotide-binding</keyword>
<evidence type="ECO:0000256" key="6">
    <source>
        <dbReference type="PROSITE-ProRule" id="PRU10141"/>
    </source>
</evidence>
<evidence type="ECO:0000313" key="11">
    <source>
        <dbReference type="Proteomes" id="UP001485043"/>
    </source>
</evidence>
<evidence type="ECO:0000256" key="5">
    <source>
        <dbReference type="ARBA" id="ARBA00022840"/>
    </source>
</evidence>
<accession>A0AAW1RKM9</accession>
<name>A0AAW1RKM9_9CHLO</name>